<reference evidence="2" key="1">
    <citation type="journal article" date="2023" name="Hortic. Res.">
        <title>A chromosome-level phased genome enabling allele-level studies in sweet orange: a case study on citrus Huanglongbing tolerance.</title>
        <authorList>
            <person name="Wu B."/>
            <person name="Yu Q."/>
            <person name="Deng Z."/>
            <person name="Duan Y."/>
            <person name="Luo F."/>
            <person name="Gmitter F. Jr."/>
        </authorList>
    </citation>
    <scope>NUCLEOTIDE SEQUENCE [LARGE SCALE GENOMIC DNA]</scope>
    <source>
        <strain evidence="2">cv. Valencia</strain>
    </source>
</reference>
<accession>A0ACB8M398</accession>
<gene>
    <name evidence="1" type="ORF">KPL71_007942</name>
</gene>
<proteinExistence type="predicted"/>
<protein>
    <submittedName>
        <fullName evidence="1">AB hydrolase-1 domain-containing protein</fullName>
    </submittedName>
</protein>
<evidence type="ECO:0000313" key="1">
    <source>
        <dbReference type="EMBL" id="KAH9780090.1"/>
    </source>
</evidence>
<name>A0ACB8M398_CITSI</name>
<organism evidence="1 2">
    <name type="scientific">Citrus sinensis</name>
    <name type="common">Sweet orange</name>
    <name type="synonym">Citrus aurantium var. sinensis</name>
    <dbReference type="NCBI Taxonomy" id="2711"/>
    <lineage>
        <taxon>Eukaryota</taxon>
        <taxon>Viridiplantae</taxon>
        <taxon>Streptophyta</taxon>
        <taxon>Embryophyta</taxon>
        <taxon>Tracheophyta</taxon>
        <taxon>Spermatophyta</taxon>
        <taxon>Magnoliopsida</taxon>
        <taxon>eudicotyledons</taxon>
        <taxon>Gunneridae</taxon>
        <taxon>Pentapetalae</taxon>
        <taxon>rosids</taxon>
        <taxon>malvids</taxon>
        <taxon>Sapindales</taxon>
        <taxon>Rutaceae</taxon>
        <taxon>Aurantioideae</taxon>
        <taxon>Citrus</taxon>
    </lineage>
</organism>
<keyword evidence="2" id="KW-1185">Reference proteome</keyword>
<dbReference type="EMBL" id="CM039172">
    <property type="protein sequence ID" value="KAH9780090.1"/>
    <property type="molecule type" value="Genomic_DNA"/>
</dbReference>
<keyword evidence="1" id="KW-0378">Hydrolase</keyword>
<comment type="caution">
    <text evidence="1">The sequence shown here is derived from an EMBL/GenBank/DDBJ whole genome shotgun (WGS) entry which is preliminary data.</text>
</comment>
<dbReference type="Proteomes" id="UP000829398">
    <property type="component" value="Chromosome 3"/>
</dbReference>
<sequence>MEYLTIKDPYVLWSSLYERYGHLRSVILPNARNEWNALRLQDFKSVHEYNSALYRITSQLKLCGENITDEDMLEETFTTFHASNMVLQQQYSARQYIKYSDLIACLLVAEKNNELLMKNHQAHPTSTKPIFEANAVSHDREDNYENGRGRGHNRGRRHSCGHGRGYYRGRGYNKNHYYQPRGGYKNHKKEKNENQHNTQENTCDRCGMSSHFWRQCRTPRHRVDMFRASLKSKGNNIETNYVDDLDPVDVTHLDVSDFFEDKDGKIDHLIGDGNVHHI</sequence>
<evidence type="ECO:0000313" key="2">
    <source>
        <dbReference type="Proteomes" id="UP000829398"/>
    </source>
</evidence>